<dbReference type="Proteomes" id="UP000017984">
    <property type="component" value="Chromosome"/>
</dbReference>
<accession>V6KXE8</accession>
<evidence type="ECO:0000259" key="1">
    <source>
        <dbReference type="Pfam" id="PF21959"/>
    </source>
</evidence>
<sequence>METAMTMNRYNPFTYLAVGKKNTKLYTFDVFSGVVTDVGVPAYADGYDALAFRWKTGLLYAMSQKDNSLALIIDPKNKTITPKSVTGLPSQSGTWVLGAMTTDGDGYIITGSSVGDKGAELQVASEPIKAIAQNPPGGGSWYDWSYHPKDGRLYAVDGKDGALLYANPAANPQKTVLKENVFPKAEAGATGDATYSALFFDNVGWLYAIDNAGNVFKTDLRASTASKPIGKDDVRTAERVGKGKVPVKTLDIRDAAGDVQEQKKPPEYEVIPAKDKLRQPPWTEWDEQLKANRVVFSFRVTLGPAEWDVHRWRILFRQIKDAKVVCTAADTKVEEVPGWHVLDSQKDRLLPKGQTLDVDLQVKIPEKNNPDLKKLPGLQARRLG</sequence>
<dbReference type="EMBL" id="AWQX01000003">
    <property type="protein sequence ID" value="EST36845.1"/>
    <property type="molecule type" value="Genomic_DNA"/>
</dbReference>
<evidence type="ECO:0000313" key="3">
    <source>
        <dbReference type="Proteomes" id="UP000017984"/>
    </source>
</evidence>
<protein>
    <recommendedName>
        <fullName evidence="1">DUF6923 domain-containing protein</fullName>
    </recommendedName>
</protein>
<dbReference type="AlphaFoldDB" id="V6KXE8"/>
<reference evidence="2 3" key="1">
    <citation type="journal article" date="2014" name="Genome Announc.">
        <title>Draft Genome Sequence of Streptomyces roseochromogenes subsp. oscitans DS 12.976, Producer of the Aminocoumarin Antibiotic Clorobiocin.</title>
        <authorList>
            <person name="Ruckert C."/>
            <person name="Kalinowski J."/>
            <person name="Heide L."/>
            <person name="Apel A.K."/>
        </authorList>
    </citation>
    <scope>NUCLEOTIDE SEQUENCE [LARGE SCALE GENOMIC DNA]</scope>
    <source>
        <strain evidence="2 3">DS 12.976</strain>
    </source>
</reference>
<dbReference type="Pfam" id="PF21959">
    <property type="entry name" value="DUF6923"/>
    <property type="match status" value="1"/>
</dbReference>
<gene>
    <name evidence="2" type="ORF">M878_00160</name>
</gene>
<name>V6KXE8_STRRC</name>
<dbReference type="HOGENOM" id="CLU_719472_0_0_11"/>
<dbReference type="SUPFAM" id="SSF101898">
    <property type="entry name" value="NHL repeat"/>
    <property type="match status" value="1"/>
</dbReference>
<feature type="domain" description="DUF6923" evidence="1">
    <location>
        <begin position="20"/>
        <end position="228"/>
    </location>
</feature>
<keyword evidence="3" id="KW-1185">Reference proteome</keyword>
<organism evidence="2 3">
    <name type="scientific">Streptomyces roseochromogenus subsp. oscitans DS 12.976</name>
    <dbReference type="NCBI Taxonomy" id="1352936"/>
    <lineage>
        <taxon>Bacteria</taxon>
        <taxon>Bacillati</taxon>
        <taxon>Actinomycetota</taxon>
        <taxon>Actinomycetes</taxon>
        <taxon>Kitasatosporales</taxon>
        <taxon>Streptomycetaceae</taxon>
        <taxon>Streptomyces</taxon>
    </lineage>
</organism>
<dbReference type="PATRIC" id="fig|1352936.5.peg.34"/>
<dbReference type="InterPro" id="IPR054215">
    <property type="entry name" value="DUF6923"/>
</dbReference>
<proteinExistence type="predicted"/>
<evidence type="ECO:0000313" key="2">
    <source>
        <dbReference type="EMBL" id="EST36845.1"/>
    </source>
</evidence>
<comment type="caution">
    <text evidence="2">The sequence shown here is derived from an EMBL/GenBank/DDBJ whole genome shotgun (WGS) entry which is preliminary data.</text>
</comment>
<dbReference type="Gene3D" id="2.115.10.10">
    <property type="entry name" value="Tachylectin 2"/>
    <property type="match status" value="1"/>
</dbReference>